<feature type="transmembrane region" description="Helical" evidence="1">
    <location>
        <begin position="272"/>
        <end position="294"/>
    </location>
</feature>
<feature type="transmembrane region" description="Helical" evidence="1">
    <location>
        <begin position="66"/>
        <end position="89"/>
    </location>
</feature>
<dbReference type="SUPFAM" id="SSF81321">
    <property type="entry name" value="Family A G protein-coupled receptor-like"/>
    <property type="match status" value="1"/>
</dbReference>
<evidence type="ECO:0008006" key="4">
    <source>
        <dbReference type="Google" id="ProtNLM"/>
    </source>
</evidence>
<accession>A0A4U5MLL0</accession>
<dbReference type="AlphaFoldDB" id="A0A4U5MLL0"/>
<dbReference type="EMBL" id="AZBU02000007">
    <property type="protein sequence ID" value="TKR70366.1"/>
    <property type="molecule type" value="Genomic_DNA"/>
</dbReference>
<name>A0A4U5MLL0_STECR</name>
<dbReference type="Gene3D" id="1.20.1070.10">
    <property type="entry name" value="Rhodopsin 7-helix transmembrane proteins"/>
    <property type="match status" value="1"/>
</dbReference>
<keyword evidence="1" id="KW-0812">Transmembrane</keyword>
<feature type="transmembrane region" description="Helical" evidence="1">
    <location>
        <begin position="29"/>
        <end position="54"/>
    </location>
</feature>
<protein>
    <recommendedName>
        <fullName evidence="4">G-protein coupled receptors family 1 profile domain-containing protein</fullName>
    </recommendedName>
</protein>
<organism evidence="2 3">
    <name type="scientific">Steinernema carpocapsae</name>
    <name type="common">Entomopathogenic nematode</name>
    <dbReference type="NCBI Taxonomy" id="34508"/>
    <lineage>
        <taxon>Eukaryota</taxon>
        <taxon>Metazoa</taxon>
        <taxon>Ecdysozoa</taxon>
        <taxon>Nematoda</taxon>
        <taxon>Chromadorea</taxon>
        <taxon>Rhabditida</taxon>
        <taxon>Tylenchina</taxon>
        <taxon>Panagrolaimomorpha</taxon>
        <taxon>Strongyloidoidea</taxon>
        <taxon>Steinernematidae</taxon>
        <taxon>Steinernema</taxon>
    </lineage>
</organism>
<dbReference type="CDD" id="cd00637">
    <property type="entry name" value="7tm_classA_rhodopsin-like"/>
    <property type="match status" value="1"/>
</dbReference>
<proteinExistence type="predicted"/>
<comment type="caution">
    <text evidence="2">The sequence shown here is derived from an EMBL/GenBank/DDBJ whole genome shotgun (WGS) entry which is preliminary data.</text>
</comment>
<reference evidence="2 3" key="2">
    <citation type="journal article" date="2019" name="G3 (Bethesda)">
        <title>Hybrid Assembly of the Genome of the Entomopathogenic Nematode Steinernema carpocapsae Identifies the X-Chromosome.</title>
        <authorList>
            <person name="Serra L."/>
            <person name="Macchietto M."/>
            <person name="Macias-Munoz A."/>
            <person name="McGill C.J."/>
            <person name="Rodriguez I.M."/>
            <person name="Rodriguez B."/>
            <person name="Murad R."/>
            <person name="Mortazavi A."/>
        </authorList>
    </citation>
    <scope>NUCLEOTIDE SEQUENCE [LARGE SCALE GENOMIC DNA]</scope>
    <source>
        <strain evidence="2 3">ALL</strain>
    </source>
</reference>
<dbReference type="Proteomes" id="UP000298663">
    <property type="component" value="Unassembled WGS sequence"/>
</dbReference>
<keyword evidence="1" id="KW-0472">Membrane</keyword>
<dbReference type="OrthoDB" id="10432371at2759"/>
<feature type="transmembrane region" description="Helical" evidence="1">
    <location>
        <begin position="146"/>
        <end position="164"/>
    </location>
</feature>
<gene>
    <name evidence="2" type="ORF">L596_022403</name>
</gene>
<dbReference type="PANTHER" id="PTHR23021:SF26">
    <property type="entry name" value="SERPENTINE RECEPTOR, CLASS T"/>
    <property type="match status" value="1"/>
</dbReference>
<evidence type="ECO:0000256" key="1">
    <source>
        <dbReference type="SAM" id="Phobius"/>
    </source>
</evidence>
<dbReference type="PANTHER" id="PTHR23021">
    <property type="entry name" value="SERPENTINE RECEPTOR, CLASS T"/>
    <property type="match status" value="1"/>
</dbReference>
<evidence type="ECO:0000313" key="2">
    <source>
        <dbReference type="EMBL" id="TKR70366.1"/>
    </source>
</evidence>
<dbReference type="Pfam" id="PF10321">
    <property type="entry name" value="7TM_GPCR_Srt"/>
    <property type="match status" value="1"/>
</dbReference>
<keyword evidence="3" id="KW-1185">Reference proteome</keyword>
<evidence type="ECO:0000313" key="3">
    <source>
        <dbReference type="Proteomes" id="UP000298663"/>
    </source>
</evidence>
<feature type="transmembrane region" description="Helical" evidence="1">
    <location>
        <begin position="101"/>
        <end position="125"/>
    </location>
</feature>
<dbReference type="InterPro" id="IPR019425">
    <property type="entry name" value="7TM_GPCR_serpentine_rcpt_Srt"/>
</dbReference>
<sequence length="325" mass="36802">MNETFVRYPHCDFHGRIDVYSVSYETHRYLLAGIYVILGVFTIFPNLLMLRLIGRHPLNTHSCFKILTLIGIIDLANLILACPISSFLSLFEATHCKYGNVITLIGYVTMITWTCSSASHLIMAINRLLEVANKRLGQKLFFGIKSCLWAAPVLLYGCVLNTFAQNPYYVYDPHGGGWIYLVIVGKDGDKRLSQNNLILLINNVGISFILIFLYVILILFVYKNRRKMDRRANRLQLKVTQQTIASGILFIIVMIVSLYNKTGLSKTSSKHALMLMHLAWIAVHGSTAYIVLITNPYVKRQLLKLLCFKRAPVSVATATPISFTF</sequence>
<feature type="transmembrane region" description="Helical" evidence="1">
    <location>
        <begin position="243"/>
        <end position="260"/>
    </location>
</feature>
<feature type="transmembrane region" description="Helical" evidence="1">
    <location>
        <begin position="197"/>
        <end position="222"/>
    </location>
</feature>
<keyword evidence="1" id="KW-1133">Transmembrane helix</keyword>
<reference evidence="2 3" key="1">
    <citation type="journal article" date="2015" name="Genome Biol.">
        <title>Comparative genomics of Steinernema reveals deeply conserved gene regulatory networks.</title>
        <authorList>
            <person name="Dillman A.R."/>
            <person name="Macchietto M."/>
            <person name="Porter C.F."/>
            <person name="Rogers A."/>
            <person name="Williams B."/>
            <person name="Antoshechkin I."/>
            <person name="Lee M.M."/>
            <person name="Goodwin Z."/>
            <person name="Lu X."/>
            <person name="Lewis E.E."/>
            <person name="Goodrich-Blair H."/>
            <person name="Stock S.P."/>
            <person name="Adams B.J."/>
            <person name="Sternberg P.W."/>
            <person name="Mortazavi A."/>
        </authorList>
    </citation>
    <scope>NUCLEOTIDE SEQUENCE [LARGE SCALE GENOMIC DNA]</scope>
    <source>
        <strain evidence="2 3">ALL</strain>
    </source>
</reference>